<accession>A0A0C3K8K1</accession>
<dbReference type="InterPro" id="IPR015943">
    <property type="entry name" value="WD40/YVTN_repeat-like_dom_sf"/>
</dbReference>
<evidence type="ECO:0000313" key="4">
    <source>
        <dbReference type="EMBL" id="KIO17763.1"/>
    </source>
</evidence>
<evidence type="ECO:0000256" key="3">
    <source>
        <dbReference type="PROSITE-ProRule" id="PRU00221"/>
    </source>
</evidence>
<proteinExistence type="predicted"/>
<dbReference type="PROSITE" id="PS50082">
    <property type="entry name" value="WD_REPEATS_2"/>
    <property type="match status" value="1"/>
</dbReference>
<keyword evidence="1 3" id="KW-0853">WD repeat</keyword>
<keyword evidence="2" id="KW-0677">Repeat</keyword>
<dbReference type="Proteomes" id="UP000054248">
    <property type="component" value="Unassembled WGS sequence"/>
</dbReference>
<dbReference type="PANTHER" id="PTHR19856:SF0">
    <property type="entry name" value="WD REPEAT-CONTAINING PROTEIN 1"/>
    <property type="match status" value="1"/>
</dbReference>
<dbReference type="PROSITE" id="PS00678">
    <property type="entry name" value="WD_REPEATS_1"/>
    <property type="match status" value="2"/>
</dbReference>
<dbReference type="OrthoDB" id="2306at2759"/>
<protein>
    <submittedName>
        <fullName evidence="4">Uncharacterized protein</fullName>
    </submittedName>
</protein>
<dbReference type="AlphaFoldDB" id="A0A0C3K8K1"/>
<dbReference type="STRING" id="1051891.A0A0C3K8K1"/>
<dbReference type="SUPFAM" id="SSF50978">
    <property type="entry name" value="WD40 repeat-like"/>
    <property type="match status" value="1"/>
</dbReference>
<dbReference type="HOGENOM" id="CLU_015246_0_1_1"/>
<dbReference type="GO" id="GO:0030864">
    <property type="term" value="C:cortical actin cytoskeleton"/>
    <property type="evidence" value="ECO:0007669"/>
    <property type="project" value="TreeGrafter"/>
</dbReference>
<organism evidence="4 5">
    <name type="scientific">Tulasnella calospora MUT 4182</name>
    <dbReference type="NCBI Taxonomy" id="1051891"/>
    <lineage>
        <taxon>Eukaryota</taxon>
        <taxon>Fungi</taxon>
        <taxon>Dikarya</taxon>
        <taxon>Basidiomycota</taxon>
        <taxon>Agaricomycotina</taxon>
        <taxon>Agaricomycetes</taxon>
        <taxon>Cantharellales</taxon>
        <taxon>Tulasnellaceae</taxon>
        <taxon>Tulasnella</taxon>
    </lineage>
</organism>
<dbReference type="InterPro" id="IPR019775">
    <property type="entry name" value="WD40_repeat_CS"/>
</dbReference>
<name>A0A0C3K8K1_9AGAM</name>
<dbReference type="PANTHER" id="PTHR19856">
    <property type="entry name" value="WD-REPEATCONTAINING PROTEIN WDR1"/>
    <property type="match status" value="1"/>
</dbReference>
<dbReference type="FunFam" id="2.130.10.10:FF:000167">
    <property type="entry name" value="Actin-interacting protein 1"/>
    <property type="match status" value="1"/>
</dbReference>
<dbReference type="EMBL" id="KN823345">
    <property type="protein sequence ID" value="KIO17763.1"/>
    <property type="molecule type" value="Genomic_DNA"/>
</dbReference>
<gene>
    <name evidence="4" type="ORF">M407DRAFT_167766</name>
</gene>
<dbReference type="InterPro" id="IPR036322">
    <property type="entry name" value="WD40_repeat_dom_sf"/>
</dbReference>
<reference evidence="4 5" key="1">
    <citation type="submission" date="2014-04" db="EMBL/GenBank/DDBJ databases">
        <authorList>
            <consortium name="DOE Joint Genome Institute"/>
            <person name="Kuo A."/>
            <person name="Girlanda M."/>
            <person name="Perotto S."/>
            <person name="Kohler A."/>
            <person name="Nagy L.G."/>
            <person name="Floudas D."/>
            <person name="Copeland A."/>
            <person name="Barry K.W."/>
            <person name="Cichocki N."/>
            <person name="Veneault-Fourrey C."/>
            <person name="LaButti K."/>
            <person name="Lindquist E.A."/>
            <person name="Lipzen A."/>
            <person name="Lundell T."/>
            <person name="Morin E."/>
            <person name="Murat C."/>
            <person name="Sun H."/>
            <person name="Tunlid A."/>
            <person name="Henrissat B."/>
            <person name="Grigoriev I.V."/>
            <person name="Hibbett D.S."/>
            <person name="Martin F."/>
            <person name="Nordberg H.P."/>
            <person name="Cantor M.N."/>
            <person name="Hua S.X."/>
        </authorList>
    </citation>
    <scope>NUCLEOTIDE SEQUENCE [LARGE SCALE GENOMIC DNA]</scope>
    <source>
        <strain evidence="4 5">MUT 4182</strain>
    </source>
</reference>
<evidence type="ECO:0000313" key="5">
    <source>
        <dbReference type="Proteomes" id="UP000054248"/>
    </source>
</evidence>
<dbReference type="GO" id="GO:0051015">
    <property type="term" value="F:actin filament binding"/>
    <property type="evidence" value="ECO:0007669"/>
    <property type="project" value="TreeGrafter"/>
</dbReference>
<dbReference type="Gene3D" id="2.130.10.10">
    <property type="entry name" value="YVTN repeat-like/Quinoprotein amine dehydrogenase"/>
    <property type="match status" value="1"/>
</dbReference>
<evidence type="ECO:0000256" key="2">
    <source>
        <dbReference type="ARBA" id="ARBA00022737"/>
    </source>
</evidence>
<dbReference type="Pfam" id="PF00400">
    <property type="entry name" value="WD40"/>
    <property type="match status" value="3"/>
</dbReference>
<sequence length="234" mass="24873">MVSDGEKIHSVGFDDKLREIDPSSKSYTDKTISLDAQPRNLWVLPSGVTLVISETAVKALDSSGKEVSKLALKFNAASITASPDGNVVAVGGEDNIVHLYDWTGSELKETGKLEKSQAAIGALAFSPDGSFLAVGNNTGKIFVFDAKTQTLKTDRWGAHSARITSLAWNEDSKHCVSGSLDTHVYVWDVTAPAKRISIKEAGPGGVNVVAWLRPKTVAAGGADGCVRTWDVTFP</sequence>
<dbReference type="SMART" id="SM00320">
    <property type="entry name" value="WD40"/>
    <property type="match status" value="4"/>
</dbReference>
<reference evidence="5" key="2">
    <citation type="submission" date="2015-01" db="EMBL/GenBank/DDBJ databases">
        <title>Evolutionary Origins and Diversification of the Mycorrhizal Mutualists.</title>
        <authorList>
            <consortium name="DOE Joint Genome Institute"/>
            <consortium name="Mycorrhizal Genomics Consortium"/>
            <person name="Kohler A."/>
            <person name="Kuo A."/>
            <person name="Nagy L.G."/>
            <person name="Floudas D."/>
            <person name="Copeland A."/>
            <person name="Barry K.W."/>
            <person name="Cichocki N."/>
            <person name="Veneault-Fourrey C."/>
            <person name="LaButti K."/>
            <person name="Lindquist E.A."/>
            <person name="Lipzen A."/>
            <person name="Lundell T."/>
            <person name="Morin E."/>
            <person name="Murat C."/>
            <person name="Riley R."/>
            <person name="Ohm R."/>
            <person name="Sun H."/>
            <person name="Tunlid A."/>
            <person name="Henrissat B."/>
            <person name="Grigoriev I.V."/>
            <person name="Hibbett D.S."/>
            <person name="Martin F."/>
        </authorList>
    </citation>
    <scope>NUCLEOTIDE SEQUENCE [LARGE SCALE GENOMIC DNA]</scope>
    <source>
        <strain evidence="5">MUT 4182</strain>
    </source>
</reference>
<keyword evidence="5" id="KW-1185">Reference proteome</keyword>
<dbReference type="GO" id="GO:0030042">
    <property type="term" value="P:actin filament depolymerization"/>
    <property type="evidence" value="ECO:0007669"/>
    <property type="project" value="TreeGrafter"/>
</dbReference>
<feature type="repeat" description="WD" evidence="3">
    <location>
        <begin position="156"/>
        <end position="197"/>
    </location>
</feature>
<dbReference type="PROSITE" id="PS50294">
    <property type="entry name" value="WD_REPEATS_REGION"/>
    <property type="match status" value="1"/>
</dbReference>
<dbReference type="InterPro" id="IPR001680">
    <property type="entry name" value="WD40_rpt"/>
</dbReference>
<evidence type="ECO:0000256" key="1">
    <source>
        <dbReference type="ARBA" id="ARBA00022574"/>
    </source>
</evidence>